<dbReference type="InterPro" id="IPR029052">
    <property type="entry name" value="Metallo-depent_PP-like"/>
</dbReference>
<feature type="region of interest" description="Disordered" evidence="1">
    <location>
        <begin position="162"/>
        <end position="187"/>
    </location>
</feature>
<dbReference type="EMBL" id="SHKP01000009">
    <property type="protein sequence ID" value="RZT92560.1"/>
    <property type="molecule type" value="Genomic_DNA"/>
</dbReference>
<sequence length="187" mass="20501">MGYDLIGDIHGHAAKLDALLARLGYSRRGERWIPPTGRQAIFLGDLVDRGPQQIPVVRTVRAMVEAGDAQCVMGNHEFNAIGFVTERRGESGAFLRRHSAKNRTQHAEFLQQVGEGSALHLELIGWFRTLPPALDLGGIRVVHAWWHQPHVDLMTTRWPAGTSGSIRATASRGSRSGRFGAATGPRP</sequence>
<dbReference type="AlphaFoldDB" id="A0A4Q7VAF8"/>
<name>A0A4Q7VAF8_9BURK</name>
<dbReference type="InterPro" id="IPR050126">
    <property type="entry name" value="Ap4A_hydrolase"/>
</dbReference>
<dbReference type="Gene3D" id="3.60.21.10">
    <property type="match status" value="1"/>
</dbReference>
<evidence type="ECO:0000256" key="1">
    <source>
        <dbReference type="SAM" id="MobiDB-lite"/>
    </source>
</evidence>
<comment type="caution">
    <text evidence="3">The sequence shown here is derived from an EMBL/GenBank/DDBJ whole genome shotgun (WGS) entry which is preliminary data.</text>
</comment>
<dbReference type="GO" id="GO:0016791">
    <property type="term" value="F:phosphatase activity"/>
    <property type="evidence" value="ECO:0007669"/>
    <property type="project" value="TreeGrafter"/>
</dbReference>
<feature type="domain" description="Calcineurin-like phosphoesterase" evidence="2">
    <location>
        <begin position="5"/>
        <end position="134"/>
    </location>
</feature>
<reference evidence="3 4" key="1">
    <citation type="submission" date="2019-02" db="EMBL/GenBank/DDBJ databases">
        <title>Genomic Encyclopedia of Type Strains, Phase IV (KMG-IV): sequencing the most valuable type-strain genomes for metagenomic binning, comparative biology and taxonomic classification.</title>
        <authorList>
            <person name="Goeker M."/>
        </authorList>
    </citation>
    <scope>NUCLEOTIDE SEQUENCE [LARGE SCALE GENOMIC DNA]</scope>
    <source>
        <strain evidence="3 4">DSM 19570</strain>
    </source>
</reference>
<dbReference type="RefSeq" id="WP_130434610.1">
    <property type="nucleotide sequence ID" value="NZ_SHKP01000009.1"/>
</dbReference>
<accession>A0A4Q7VAF8</accession>
<evidence type="ECO:0000313" key="3">
    <source>
        <dbReference type="EMBL" id="RZT92560.1"/>
    </source>
</evidence>
<evidence type="ECO:0000259" key="2">
    <source>
        <dbReference type="Pfam" id="PF00149"/>
    </source>
</evidence>
<dbReference type="SUPFAM" id="SSF56300">
    <property type="entry name" value="Metallo-dependent phosphatases"/>
    <property type="match status" value="1"/>
</dbReference>
<protein>
    <submittedName>
        <fullName evidence="3">Calcineurin-like phosphoesterase family protein</fullName>
    </submittedName>
</protein>
<dbReference type="Pfam" id="PF00149">
    <property type="entry name" value="Metallophos"/>
    <property type="match status" value="1"/>
</dbReference>
<dbReference type="PANTHER" id="PTHR42850">
    <property type="entry name" value="METALLOPHOSPHOESTERASE"/>
    <property type="match status" value="1"/>
</dbReference>
<proteinExistence type="predicted"/>
<keyword evidence="4" id="KW-1185">Reference proteome</keyword>
<dbReference type="GO" id="GO:0005737">
    <property type="term" value="C:cytoplasm"/>
    <property type="evidence" value="ECO:0007669"/>
    <property type="project" value="TreeGrafter"/>
</dbReference>
<feature type="compositionally biased region" description="Low complexity" evidence="1">
    <location>
        <begin position="163"/>
        <end position="187"/>
    </location>
</feature>
<dbReference type="PANTHER" id="PTHR42850:SF7">
    <property type="entry name" value="BIS(5'-NUCLEOSYL)-TETRAPHOSPHATASE PRPE [ASYMMETRICAL]"/>
    <property type="match status" value="1"/>
</dbReference>
<dbReference type="OrthoDB" id="9807890at2"/>
<evidence type="ECO:0000313" key="4">
    <source>
        <dbReference type="Proteomes" id="UP000293671"/>
    </source>
</evidence>
<organism evidence="3 4">
    <name type="scientific">Rivibacter subsaxonicus</name>
    <dbReference type="NCBI Taxonomy" id="457575"/>
    <lineage>
        <taxon>Bacteria</taxon>
        <taxon>Pseudomonadati</taxon>
        <taxon>Pseudomonadota</taxon>
        <taxon>Betaproteobacteria</taxon>
        <taxon>Burkholderiales</taxon>
        <taxon>Rivibacter</taxon>
    </lineage>
</organism>
<dbReference type="Proteomes" id="UP000293671">
    <property type="component" value="Unassembled WGS sequence"/>
</dbReference>
<dbReference type="InterPro" id="IPR004843">
    <property type="entry name" value="Calcineurin-like_PHP"/>
</dbReference>
<gene>
    <name evidence="3" type="ORF">EV670_3538</name>
</gene>